<sequence>MSLLDRRVGLRDGSGDVVVEDVAISQIRTRDWQVQKVFVRRFVEPRRLGGRIGRRRGEAFVVEADQVDGLSIESGPQGAAGLLASFGSLKAADIADLLHDLSPKRRVEVAAALDDEKLADVLEEPARGRPGRDPHQARERARRRRARGDAARRRGRPAARAARRDRRAPAAGSWSRRRPSRCAASCATTRTPPAA</sequence>
<dbReference type="SUPFAM" id="SSF158791">
    <property type="entry name" value="MgtE N-terminal domain-like"/>
    <property type="match status" value="1"/>
</dbReference>
<dbReference type="EMBL" id="BSUZ01000001">
    <property type="protein sequence ID" value="GMA86002.1"/>
    <property type="molecule type" value="Genomic_DNA"/>
</dbReference>
<dbReference type="Pfam" id="PF26205">
    <property type="entry name" value="SH3_actinomycetes"/>
    <property type="match status" value="1"/>
</dbReference>
<feature type="domain" description="SH3" evidence="2">
    <location>
        <begin position="3"/>
        <end position="71"/>
    </location>
</feature>
<proteinExistence type="predicted"/>
<reference evidence="4" key="1">
    <citation type="journal article" date="2019" name="Int. J. Syst. Evol. Microbiol.">
        <title>The Global Catalogue of Microorganisms (GCM) 10K type strain sequencing project: providing services to taxonomists for standard genome sequencing and annotation.</title>
        <authorList>
            <consortium name="The Broad Institute Genomics Platform"/>
            <consortium name="The Broad Institute Genome Sequencing Center for Infectious Disease"/>
            <person name="Wu L."/>
            <person name="Ma J."/>
        </authorList>
    </citation>
    <scope>NUCLEOTIDE SEQUENCE [LARGE SCALE GENOMIC DNA]</scope>
    <source>
        <strain evidence="4">NBRC 108730</strain>
    </source>
</reference>
<dbReference type="InterPro" id="IPR038076">
    <property type="entry name" value="MgtE_N_sf"/>
</dbReference>
<evidence type="ECO:0000259" key="2">
    <source>
        <dbReference type="Pfam" id="PF26205"/>
    </source>
</evidence>
<evidence type="ECO:0000313" key="4">
    <source>
        <dbReference type="Proteomes" id="UP001157017"/>
    </source>
</evidence>
<feature type="compositionally biased region" description="Basic residues" evidence="1">
    <location>
        <begin position="153"/>
        <end position="166"/>
    </location>
</feature>
<keyword evidence="4" id="KW-1185">Reference proteome</keyword>
<name>A0ABQ6JDY4_9ACTN</name>
<dbReference type="Proteomes" id="UP001157017">
    <property type="component" value="Unassembled WGS sequence"/>
</dbReference>
<accession>A0ABQ6JDY4</accession>
<evidence type="ECO:0000256" key="1">
    <source>
        <dbReference type="SAM" id="MobiDB-lite"/>
    </source>
</evidence>
<dbReference type="Gene3D" id="1.25.60.10">
    <property type="entry name" value="MgtE N-terminal domain-like"/>
    <property type="match status" value="1"/>
</dbReference>
<dbReference type="InterPro" id="IPR058838">
    <property type="entry name" value="SH3_actinomycetes"/>
</dbReference>
<organism evidence="3 4">
    <name type="scientific">Angustibacter aerolatus</name>
    <dbReference type="NCBI Taxonomy" id="1162965"/>
    <lineage>
        <taxon>Bacteria</taxon>
        <taxon>Bacillati</taxon>
        <taxon>Actinomycetota</taxon>
        <taxon>Actinomycetes</taxon>
        <taxon>Kineosporiales</taxon>
        <taxon>Kineosporiaceae</taxon>
    </lineage>
</organism>
<feature type="region of interest" description="Disordered" evidence="1">
    <location>
        <begin position="121"/>
        <end position="195"/>
    </location>
</feature>
<protein>
    <recommendedName>
        <fullName evidence="2">SH3 domain-containing protein</fullName>
    </recommendedName>
</protein>
<gene>
    <name evidence="3" type="ORF">GCM10025868_12520</name>
</gene>
<comment type="caution">
    <text evidence="3">The sequence shown here is derived from an EMBL/GenBank/DDBJ whole genome shotgun (WGS) entry which is preliminary data.</text>
</comment>
<feature type="compositionally biased region" description="Basic and acidic residues" evidence="1">
    <location>
        <begin position="121"/>
        <end position="139"/>
    </location>
</feature>
<evidence type="ECO:0000313" key="3">
    <source>
        <dbReference type="EMBL" id="GMA86002.1"/>
    </source>
</evidence>